<evidence type="ECO:0000256" key="5">
    <source>
        <dbReference type="ARBA" id="ARBA00023136"/>
    </source>
</evidence>
<evidence type="ECO:0000313" key="9">
    <source>
        <dbReference type="EMBL" id="MFD1890669.1"/>
    </source>
</evidence>
<organism evidence="9 10">
    <name type="scientific">Luteococcus peritonei</name>
    <dbReference type="NCBI Taxonomy" id="88874"/>
    <lineage>
        <taxon>Bacteria</taxon>
        <taxon>Bacillati</taxon>
        <taxon>Actinomycetota</taxon>
        <taxon>Actinomycetes</taxon>
        <taxon>Propionibacteriales</taxon>
        <taxon>Propionibacteriaceae</taxon>
        <taxon>Luteococcus</taxon>
    </lineage>
</organism>
<comment type="caution">
    <text evidence="9">The sequence shown here is derived from an EMBL/GenBank/DDBJ whole genome shotgun (WGS) entry which is preliminary data.</text>
</comment>
<feature type="transmembrane region" description="Helical" evidence="7">
    <location>
        <begin position="36"/>
        <end position="58"/>
    </location>
</feature>
<dbReference type="InterPro" id="IPR052027">
    <property type="entry name" value="PspC"/>
</dbReference>
<dbReference type="Proteomes" id="UP001597326">
    <property type="component" value="Unassembled WGS sequence"/>
</dbReference>
<comment type="subcellular location">
    <subcellularLocation>
        <location evidence="1">Cell membrane</location>
        <topology evidence="1">Single-pass membrane protein</topology>
    </subcellularLocation>
</comment>
<evidence type="ECO:0000256" key="7">
    <source>
        <dbReference type="SAM" id="Phobius"/>
    </source>
</evidence>
<keyword evidence="2" id="KW-1003">Cell membrane</keyword>
<feature type="compositionally biased region" description="Polar residues" evidence="6">
    <location>
        <begin position="78"/>
        <end position="88"/>
    </location>
</feature>
<evidence type="ECO:0000256" key="2">
    <source>
        <dbReference type="ARBA" id="ARBA00022475"/>
    </source>
</evidence>
<proteinExistence type="predicted"/>
<keyword evidence="3 7" id="KW-0812">Transmembrane</keyword>
<name>A0ABW4RXX9_9ACTN</name>
<sequence length="107" mass="11607">MALVPGLVRPTDDRLIAGVCSGIARYLKVDVGVVRVVVLLAVFLGGVTAWIYPIMWLLMPEEGSETAGADKLVAQAKQWNADRSSNQAPGKPQEVFNPYVDDPDVRN</sequence>
<feature type="domain" description="Phage shock protein PspC N-terminal" evidence="8">
    <location>
        <begin position="6"/>
        <end position="62"/>
    </location>
</feature>
<feature type="region of interest" description="Disordered" evidence="6">
    <location>
        <begin position="78"/>
        <end position="107"/>
    </location>
</feature>
<keyword evidence="4 7" id="KW-1133">Transmembrane helix</keyword>
<evidence type="ECO:0000256" key="3">
    <source>
        <dbReference type="ARBA" id="ARBA00022692"/>
    </source>
</evidence>
<dbReference type="PANTHER" id="PTHR33885:SF3">
    <property type="entry name" value="PHAGE SHOCK PROTEIN C"/>
    <property type="match status" value="1"/>
</dbReference>
<evidence type="ECO:0000259" key="8">
    <source>
        <dbReference type="Pfam" id="PF04024"/>
    </source>
</evidence>
<evidence type="ECO:0000256" key="4">
    <source>
        <dbReference type="ARBA" id="ARBA00022989"/>
    </source>
</evidence>
<dbReference type="InterPro" id="IPR007168">
    <property type="entry name" value="Phageshock_PspC_N"/>
</dbReference>
<evidence type="ECO:0000256" key="6">
    <source>
        <dbReference type="SAM" id="MobiDB-lite"/>
    </source>
</evidence>
<gene>
    <name evidence="9" type="ORF">ACFSCS_10830</name>
</gene>
<dbReference type="RefSeq" id="WP_343871977.1">
    <property type="nucleotide sequence ID" value="NZ_BAAAIX010000004.1"/>
</dbReference>
<protein>
    <submittedName>
        <fullName evidence="9">PspC domain-containing protein</fullName>
    </submittedName>
</protein>
<evidence type="ECO:0000313" key="10">
    <source>
        <dbReference type="Proteomes" id="UP001597326"/>
    </source>
</evidence>
<keyword evidence="5 7" id="KW-0472">Membrane</keyword>
<dbReference type="Pfam" id="PF04024">
    <property type="entry name" value="PspC"/>
    <property type="match status" value="1"/>
</dbReference>
<reference evidence="10" key="1">
    <citation type="journal article" date="2019" name="Int. J. Syst. Evol. Microbiol.">
        <title>The Global Catalogue of Microorganisms (GCM) 10K type strain sequencing project: providing services to taxonomists for standard genome sequencing and annotation.</title>
        <authorList>
            <consortium name="The Broad Institute Genomics Platform"/>
            <consortium name="The Broad Institute Genome Sequencing Center for Infectious Disease"/>
            <person name="Wu L."/>
            <person name="Ma J."/>
        </authorList>
    </citation>
    <scope>NUCLEOTIDE SEQUENCE [LARGE SCALE GENOMIC DNA]</scope>
    <source>
        <strain evidence="10">CAIM 431</strain>
    </source>
</reference>
<dbReference type="PANTHER" id="PTHR33885">
    <property type="entry name" value="PHAGE SHOCK PROTEIN C"/>
    <property type="match status" value="1"/>
</dbReference>
<accession>A0ABW4RXX9</accession>
<keyword evidence="10" id="KW-1185">Reference proteome</keyword>
<dbReference type="EMBL" id="JBHUFZ010000025">
    <property type="protein sequence ID" value="MFD1890669.1"/>
    <property type="molecule type" value="Genomic_DNA"/>
</dbReference>
<evidence type="ECO:0000256" key="1">
    <source>
        <dbReference type="ARBA" id="ARBA00004162"/>
    </source>
</evidence>